<accession>A0AAJ1T252</accession>
<dbReference type="EMBL" id="JAUSUC010000002">
    <property type="protein sequence ID" value="MDQ0213876.1"/>
    <property type="molecule type" value="Genomic_DNA"/>
</dbReference>
<proteinExistence type="predicted"/>
<protein>
    <recommendedName>
        <fullName evidence="3">Resolvase HTH domain-containing protein</fullName>
    </recommendedName>
</protein>
<dbReference type="AlphaFoldDB" id="A0AAJ1T252"/>
<dbReference type="RefSeq" id="WP_307255872.1">
    <property type="nucleotide sequence ID" value="NZ_JAUSUC010000002.1"/>
</dbReference>
<reference evidence="1" key="1">
    <citation type="submission" date="2023-07" db="EMBL/GenBank/DDBJ databases">
        <title>Genomic Encyclopedia of Type Strains, Phase IV (KMG-IV): sequencing the most valuable type-strain genomes for metagenomic binning, comparative biology and taxonomic classification.</title>
        <authorList>
            <person name="Goeker M."/>
        </authorList>
    </citation>
    <scope>NUCLEOTIDE SEQUENCE</scope>
    <source>
        <strain evidence="1">DSM 23947</strain>
    </source>
</reference>
<organism evidence="1 2">
    <name type="scientific">Oikeobacillus pervagus</name>
    <dbReference type="NCBI Taxonomy" id="1325931"/>
    <lineage>
        <taxon>Bacteria</taxon>
        <taxon>Bacillati</taxon>
        <taxon>Bacillota</taxon>
        <taxon>Bacilli</taxon>
        <taxon>Bacillales</taxon>
        <taxon>Bacillaceae</taxon>
        <taxon>Oikeobacillus</taxon>
    </lineage>
</organism>
<evidence type="ECO:0008006" key="3">
    <source>
        <dbReference type="Google" id="ProtNLM"/>
    </source>
</evidence>
<sequence length="113" mass="12957">MTGFIIGLVTVAIILFILSFFQQDPYKTIEKELDDLSMQCLQDTYQIKKKLKIIEEELLMGDSSILPETMEVNEIIKNQVIALSNQGIPLDQIAKQSSLSIQQVRQILQPYRQ</sequence>
<keyword evidence="2" id="KW-1185">Reference proteome</keyword>
<name>A0AAJ1T252_9BACI</name>
<evidence type="ECO:0000313" key="1">
    <source>
        <dbReference type="EMBL" id="MDQ0213876.1"/>
    </source>
</evidence>
<evidence type="ECO:0000313" key="2">
    <source>
        <dbReference type="Proteomes" id="UP001237207"/>
    </source>
</evidence>
<comment type="caution">
    <text evidence="1">The sequence shown here is derived from an EMBL/GenBank/DDBJ whole genome shotgun (WGS) entry which is preliminary data.</text>
</comment>
<gene>
    <name evidence="1" type="ORF">J2S13_000270</name>
</gene>
<dbReference type="Proteomes" id="UP001237207">
    <property type="component" value="Unassembled WGS sequence"/>
</dbReference>